<evidence type="ECO:0000256" key="1">
    <source>
        <dbReference type="SAM" id="MobiDB-lite"/>
    </source>
</evidence>
<evidence type="ECO:0000313" key="3">
    <source>
        <dbReference type="Proteomes" id="UP000267606"/>
    </source>
</evidence>
<dbReference type="Proteomes" id="UP000267606">
    <property type="component" value="Unassembled WGS sequence"/>
</dbReference>
<dbReference type="PROSITE" id="PS51835">
    <property type="entry name" value="DENN_C9ORF72"/>
    <property type="match status" value="1"/>
</dbReference>
<dbReference type="AlphaFoldDB" id="A0A183HCW4"/>
<evidence type="ECO:0000313" key="2">
    <source>
        <dbReference type="EMBL" id="VDO42769.1"/>
    </source>
</evidence>
<dbReference type="EMBL" id="UZAJ01004522">
    <property type="protein sequence ID" value="VDO42769.1"/>
    <property type="molecule type" value="Genomic_DNA"/>
</dbReference>
<dbReference type="STRING" id="387005.A0A183HCW4"/>
<reference evidence="4" key="1">
    <citation type="submission" date="2016-06" db="UniProtKB">
        <authorList>
            <consortium name="WormBaseParasite"/>
        </authorList>
    </citation>
    <scope>IDENTIFICATION</scope>
</reference>
<sequence length="292" mass="32336">MQERLKLFCKECALTNLTMAEMVSEAVEADTFLRIYEAIEDSSRKIQIPVRHLCPIRKVVWSSFDYMSGPELGFTWEAVIPTNESTSSCKSSLSSSSRDDSSLTSSMTRGAGSAADYEEIDDVYRQASELPYDIFKMNILMCNDEQSYLDEFMTESRSTIDGTTTVTTGDSHHMKHLTSLTSMSRNGDFESSTNSDKDSSVYKVEEVTGICSLNETEDLLTLDETSAKNNKDLQGMVSSGIDSGIVGTVSMHSELSTVASHVKEILKLKPDEEVIQKSCIVSYNRTVTCNNA</sequence>
<reference evidence="2 3" key="2">
    <citation type="submission" date="2018-11" db="EMBL/GenBank/DDBJ databases">
        <authorList>
            <consortium name="Pathogen Informatics"/>
        </authorList>
    </citation>
    <scope>NUCLEOTIDE SEQUENCE [LARGE SCALE GENOMIC DNA]</scope>
</reference>
<protein>
    <submittedName>
        <fullName evidence="4">Ski_Sno domain-containing protein</fullName>
    </submittedName>
</protein>
<dbReference type="GO" id="GO:0005085">
    <property type="term" value="F:guanyl-nucleotide exchange factor activity"/>
    <property type="evidence" value="ECO:0007669"/>
    <property type="project" value="InterPro"/>
</dbReference>
<keyword evidence="3" id="KW-1185">Reference proteome</keyword>
<proteinExistence type="predicted"/>
<evidence type="ECO:0000313" key="4">
    <source>
        <dbReference type="WBParaSite" id="OFLC_0000532501-mRNA-1"/>
    </source>
</evidence>
<name>A0A183HCW4_9BILA</name>
<dbReference type="WBParaSite" id="OFLC_0000532501-mRNA-1">
    <property type="protein sequence ID" value="OFLC_0000532501-mRNA-1"/>
    <property type="gene ID" value="OFLC_0000532501"/>
</dbReference>
<feature type="compositionally biased region" description="Low complexity" evidence="1">
    <location>
        <begin position="85"/>
        <end position="106"/>
    </location>
</feature>
<dbReference type="InterPro" id="IPR027819">
    <property type="entry name" value="C9orf72"/>
</dbReference>
<organism evidence="4">
    <name type="scientific">Onchocerca flexuosa</name>
    <dbReference type="NCBI Taxonomy" id="387005"/>
    <lineage>
        <taxon>Eukaryota</taxon>
        <taxon>Metazoa</taxon>
        <taxon>Ecdysozoa</taxon>
        <taxon>Nematoda</taxon>
        <taxon>Chromadorea</taxon>
        <taxon>Rhabditida</taxon>
        <taxon>Spirurina</taxon>
        <taxon>Spiruromorpha</taxon>
        <taxon>Filarioidea</taxon>
        <taxon>Onchocercidae</taxon>
        <taxon>Onchocerca</taxon>
    </lineage>
</organism>
<feature type="region of interest" description="Disordered" evidence="1">
    <location>
        <begin position="85"/>
        <end position="111"/>
    </location>
</feature>
<gene>
    <name evidence="2" type="ORF">OFLC_LOCUS5328</name>
</gene>
<accession>A0A183HCW4</accession>